<accession>A0ACB9ZZY7</accession>
<proteinExistence type="predicted"/>
<dbReference type="Proteomes" id="UP001060085">
    <property type="component" value="Linkage Group LG07"/>
</dbReference>
<evidence type="ECO:0000313" key="1">
    <source>
        <dbReference type="EMBL" id="KAI5653871.1"/>
    </source>
</evidence>
<dbReference type="EMBL" id="CM044707">
    <property type="protein sequence ID" value="KAI5653871.1"/>
    <property type="molecule type" value="Genomic_DNA"/>
</dbReference>
<gene>
    <name evidence="1" type="ORF">M9H77_31058</name>
</gene>
<keyword evidence="2" id="KW-1185">Reference proteome</keyword>
<name>A0ACB9ZZY7_CATRO</name>
<sequence length="185" mass="20811">MSGSRPSTRWSRFSMCASTTPVPSSTRVRRDSKLVVRSLDFPLGFGITESRCSSRLRPSCDDSTLVIKKTLDDEHAKARAKCLGSKDNPEQHEGWTLLVYDTGSGTGQKRYPVDTVMLESSNNHGEGTTRTHEDYYLHGMLYAMRIVHYQLSTTGEDRPLAIEDLAAEWENFGRYKAKYETCSAC</sequence>
<evidence type="ECO:0000313" key="2">
    <source>
        <dbReference type="Proteomes" id="UP001060085"/>
    </source>
</evidence>
<reference evidence="2" key="1">
    <citation type="journal article" date="2023" name="Nat. Plants">
        <title>Single-cell RNA sequencing provides a high-resolution roadmap for understanding the multicellular compartmentation of specialized metabolism.</title>
        <authorList>
            <person name="Sun S."/>
            <person name="Shen X."/>
            <person name="Li Y."/>
            <person name="Li Y."/>
            <person name="Wang S."/>
            <person name="Li R."/>
            <person name="Zhang H."/>
            <person name="Shen G."/>
            <person name="Guo B."/>
            <person name="Wei J."/>
            <person name="Xu J."/>
            <person name="St-Pierre B."/>
            <person name="Chen S."/>
            <person name="Sun C."/>
        </authorList>
    </citation>
    <scope>NUCLEOTIDE SEQUENCE [LARGE SCALE GENOMIC DNA]</scope>
</reference>
<comment type="caution">
    <text evidence="1">The sequence shown here is derived from an EMBL/GenBank/DDBJ whole genome shotgun (WGS) entry which is preliminary data.</text>
</comment>
<protein>
    <submittedName>
        <fullName evidence="1">Uncharacterized protein</fullName>
    </submittedName>
</protein>
<organism evidence="1 2">
    <name type="scientific">Catharanthus roseus</name>
    <name type="common">Madagascar periwinkle</name>
    <name type="synonym">Vinca rosea</name>
    <dbReference type="NCBI Taxonomy" id="4058"/>
    <lineage>
        <taxon>Eukaryota</taxon>
        <taxon>Viridiplantae</taxon>
        <taxon>Streptophyta</taxon>
        <taxon>Embryophyta</taxon>
        <taxon>Tracheophyta</taxon>
        <taxon>Spermatophyta</taxon>
        <taxon>Magnoliopsida</taxon>
        <taxon>eudicotyledons</taxon>
        <taxon>Gunneridae</taxon>
        <taxon>Pentapetalae</taxon>
        <taxon>asterids</taxon>
        <taxon>lamiids</taxon>
        <taxon>Gentianales</taxon>
        <taxon>Apocynaceae</taxon>
        <taxon>Rauvolfioideae</taxon>
        <taxon>Vinceae</taxon>
        <taxon>Catharanthinae</taxon>
        <taxon>Catharanthus</taxon>
    </lineage>
</organism>